<dbReference type="PANTHER" id="PTHR32097">
    <property type="entry name" value="CAMP-BINDING PROTEIN 1-RELATED"/>
    <property type="match status" value="1"/>
</dbReference>
<proteinExistence type="predicted"/>
<dbReference type="Gene3D" id="2.60.60.30">
    <property type="entry name" value="sav2460 like domains"/>
    <property type="match status" value="1"/>
</dbReference>
<keyword evidence="2" id="KW-0614">Plasmid</keyword>
<dbReference type="KEGG" id="nfr:ERS450000_05231"/>
<name>A0A0H5P529_NOCFR</name>
<reference evidence="3" key="1">
    <citation type="submission" date="2015-03" db="EMBL/GenBank/DDBJ databases">
        <authorList>
            <consortium name="Pathogen Informatics"/>
        </authorList>
    </citation>
    <scope>NUCLEOTIDE SEQUENCE [LARGE SCALE GENOMIC DNA]</scope>
    <source>
        <strain evidence="3">NCTC11134</strain>
        <plasmid evidence="3">2</plasmid>
    </source>
</reference>
<protein>
    <submittedName>
        <fullName evidence="2">General stress protein 16U</fullName>
    </submittedName>
</protein>
<dbReference type="PANTHER" id="PTHR32097:SF17">
    <property type="entry name" value="CAMP-BINDING PROTEIN 1-RELATED"/>
    <property type="match status" value="1"/>
</dbReference>
<dbReference type="RefSeq" id="WP_060594533.1">
    <property type="nucleotide sequence ID" value="NZ_JACETW010000039.1"/>
</dbReference>
<feature type="domain" description="TerD" evidence="1">
    <location>
        <begin position="26"/>
        <end position="186"/>
    </location>
</feature>
<evidence type="ECO:0000313" key="2">
    <source>
        <dbReference type="EMBL" id="CRY82935.1"/>
    </source>
</evidence>
<gene>
    <name evidence="2" type="primary">yceD_6</name>
    <name evidence="2" type="ORF">ERS450000_05231</name>
</gene>
<accession>A0A0H5P529</accession>
<dbReference type="CDD" id="cd06974">
    <property type="entry name" value="TerD_like"/>
    <property type="match status" value="1"/>
</dbReference>
<geneLocation type="plasmid" evidence="2">
    <name>2</name>
</geneLocation>
<dbReference type="InterPro" id="IPR003325">
    <property type="entry name" value="TerD"/>
</dbReference>
<dbReference type="Proteomes" id="UP000057820">
    <property type="component" value="Plasmid 2"/>
</dbReference>
<dbReference type="AlphaFoldDB" id="A0A0H5P529"/>
<evidence type="ECO:0000313" key="3">
    <source>
        <dbReference type="Proteomes" id="UP000057820"/>
    </source>
</evidence>
<organism evidence="2 3">
    <name type="scientific">Nocardia farcinica</name>
    <dbReference type="NCBI Taxonomy" id="37329"/>
    <lineage>
        <taxon>Bacteria</taxon>
        <taxon>Bacillati</taxon>
        <taxon>Actinomycetota</taxon>
        <taxon>Actinomycetes</taxon>
        <taxon>Mycobacteriales</taxon>
        <taxon>Nocardiaceae</taxon>
        <taxon>Nocardia</taxon>
    </lineage>
</organism>
<dbReference type="Pfam" id="PF02342">
    <property type="entry name" value="TerD"/>
    <property type="match status" value="1"/>
</dbReference>
<sequence>MDEAGRLPLDRYSVGGAMPTGVAWFGERVRVSETGLSFVTMGLGWDPADRSRWLRGRREIDLNAAALLFAGDALADVVYHEQLSSQDGAVRLLGDSTNGEGDGDNEIITLDLTRIAPAVTTVVLLVTSYTGQTLDEVRNSFCRLVNGETGTEFAHYVLEDPAHGFLVGTLDRTETGWAYREIAAAIDAEHPAEAVPHLAAHLH</sequence>
<dbReference type="InterPro" id="IPR051324">
    <property type="entry name" value="Stress/Tellurium_Resist"/>
</dbReference>
<dbReference type="EMBL" id="LN868939">
    <property type="protein sequence ID" value="CRY82935.1"/>
    <property type="molecule type" value="Genomic_DNA"/>
</dbReference>
<evidence type="ECO:0000259" key="1">
    <source>
        <dbReference type="Pfam" id="PF02342"/>
    </source>
</evidence>